<dbReference type="InterPro" id="IPR051584">
    <property type="entry name" value="GPCR-associated_LMBR1"/>
</dbReference>
<feature type="signal peptide" evidence="7">
    <location>
        <begin position="1"/>
        <end position="19"/>
    </location>
</feature>
<evidence type="ECO:0008006" key="10">
    <source>
        <dbReference type="Google" id="ProtNLM"/>
    </source>
</evidence>
<dbReference type="PANTHER" id="PTHR21355:SF0">
    <property type="entry name" value="G-PROTEIN COUPLED RECEPTOR-ASSOCIATED PROTEIN LMBRD2"/>
    <property type="match status" value="1"/>
</dbReference>
<keyword evidence="5 6" id="KW-0472">Membrane</keyword>
<dbReference type="GO" id="GO:0016020">
    <property type="term" value="C:membrane"/>
    <property type="evidence" value="ECO:0007669"/>
    <property type="project" value="UniProtKB-SubCell"/>
</dbReference>
<evidence type="ECO:0000256" key="1">
    <source>
        <dbReference type="ARBA" id="ARBA00004141"/>
    </source>
</evidence>
<dbReference type="OrthoDB" id="203099at2759"/>
<name>A0A0A1U422_ENTIV</name>
<organism evidence="8 9">
    <name type="scientific">Entamoeba invadens IP1</name>
    <dbReference type="NCBI Taxonomy" id="370355"/>
    <lineage>
        <taxon>Eukaryota</taxon>
        <taxon>Amoebozoa</taxon>
        <taxon>Evosea</taxon>
        <taxon>Archamoebae</taxon>
        <taxon>Mastigamoebida</taxon>
        <taxon>Entamoebidae</taxon>
        <taxon>Entamoeba</taxon>
    </lineage>
</organism>
<dbReference type="AlphaFoldDB" id="A0A0A1U422"/>
<feature type="transmembrane region" description="Helical" evidence="6">
    <location>
        <begin position="154"/>
        <end position="179"/>
    </location>
</feature>
<feature type="chain" id="PRO_5001980181" description="LMBR1 domain containing protein" evidence="7">
    <location>
        <begin position="20"/>
        <end position="310"/>
    </location>
</feature>
<dbReference type="EMBL" id="KB206684">
    <property type="protein sequence ID" value="ELP88977.1"/>
    <property type="molecule type" value="Genomic_DNA"/>
</dbReference>
<dbReference type="GeneID" id="14887955"/>
<dbReference type="RefSeq" id="XP_004255748.1">
    <property type="nucleotide sequence ID" value="XM_004255700.1"/>
</dbReference>
<evidence type="ECO:0000256" key="7">
    <source>
        <dbReference type="SAM" id="SignalP"/>
    </source>
</evidence>
<dbReference type="InterPro" id="IPR006876">
    <property type="entry name" value="LMBR1-like_membr_prot"/>
</dbReference>
<dbReference type="KEGG" id="eiv:EIN_491860"/>
<comment type="subcellular location">
    <subcellularLocation>
        <location evidence="1">Membrane</location>
        <topology evidence="1">Multi-pass membrane protein</topology>
    </subcellularLocation>
</comment>
<accession>A0A0A1U422</accession>
<evidence type="ECO:0000256" key="5">
    <source>
        <dbReference type="ARBA" id="ARBA00023136"/>
    </source>
</evidence>
<evidence type="ECO:0000313" key="9">
    <source>
        <dbReference type="Proteomes" id="UP000014680"/>
    </source>
</evidence>
<comment type="similarity">
    <text evidence="2">Belongs to the LIMR family.</text>
</comment>
<sequence>MWAVLLFMFIILFVAISIALNQFTNPLKTRWYVTLFVFIGWGLSFSIPLLLPIDISSSLYDKCLESGSNICDEPFTYVDHKTLVILWNCLYWFTTLLCWTAIPFLQSYCSAGDFHIIERVKSSLRENIIFYLVVGFVCGIFLVMFLIWNENGDWYGIAIAASNAWGLMMVIGMMGYGIVAVPMRLVKNISTQHHLNSLYERIYDLVEEHEEEELVLSELITIVKKADKVIPINDPIRRCVVTIIDKIEPTRYELTEPARDFLKSYENLAELHANVTSQVLKVKQLFYTLHSYINYSFNYLYRIFFTNLWK</sequence>
<keyword evidence="4 6" id="KW-1133">Transmembrane helix</keyword>
<keyword evidence="9" id="KW-1185">Reference proteome</keyword>
<evidence type="ECO:0000256" key="2">
    <source>
        <dbReference type="ARBA" id="ARBA00010487"/>
    </source>
</evidence>
<evidence type="ECO:0000256" key="4">
    <source>
        <dbReference type="ARBA" id="ARBA00022989"/>
    </source>
</evidence>
<dbReference type="PANTHER" id="PTHR21355">
    <property type="entry name" value="G-PROTEIN COUPLED RECEPTOR-ASSOCIATED PROTEIN LMBRD2"/>
    <property type="match status" value="1"/>
</dbReference>
<evidence type="ECO:0000256" key="3">
    <source>
        <dbReference type="ARBA" id="ARBA00022692"/>
    </source>
</evidence>
<keyword evidence="3 6" id="KW-0812">Transmembrane</keyword>
<proteinExistence type="inferred from homology"/>
<evidence type="ECO:0000256" key="6">
    <source>
        <dbReference type="SAM" id="Phobius"/>
    </source>
</evidence>
<protein>
    <recommendedName>
        <fullName evidence="10">LMBR1 domain containing protein</fullName>
    </recommendedName>
</protein>
<feature type="transmembrane region" description="Helical" evidence="6">
    <location>
        <begin position="128"/>
        <end position="148"/>
    </location>
</feature>
<gene>
    <name evidence="8" type="ORF">EIN_491860</name>
</gene>
<evidence type="ECO:0000313" key="8">
    <source>
        <dbReference type="EMBL" id="ELP88977.1"/>
    </source>
</evidence>
<dbReference type="Pfam" id="PF04791">
    <property type="entry name" value="LMBR1"/>
    <property type="match status" value="1"/>
</dbReference>
<feature type="transmembrane region" description="Helical" evidence="6">
    <location>
        <begin position="29"/>
        <end position="51"/>
    </location>
</feature>
<keyword evidence="7" id="KW-0732">Signal</keyword>
<dbReference type="Proteomes" id="UP000014680">
    <property type="component" value="Unassembled WGS sequence"/>
</dbReference>
<reference evidence="8 9" key="1">
    <citation type="submission" date="2012-10" db="EMBL/GenBank/DDBJ databases">
        <authorList>
            <person name="Zafar N."/>
            <person name="Inman J."/>
            <person name="Hall N."/>
            <person name="Lorenzi H."/>
            <person name="Caler E."/>
        </authorList>
    </citation>
    <scope>NUCLEOTIDE SEQUENCE [LARGE SCALE GENOMIC DNA]</scope>
    <source>
        <strain evidence="8 9">IP1</strain>
    </source>
</reference>
<dbReference type="VEuPathDB" id="AmoebaDB:EIN_491860"/>